<reference evidence="1 2" key="1">
    <citation type="submission" date="2023-09" db="EMBL/GenBank/DDBJ databases">
        <authorList>
            <person name="Rey-Velasco X."/>
        </authorList>
    </citation>
    <scope>NUCLEOTIDE SEQUENCE [LARGE SCALE GENOMIC DNA]</scope>
    <source>
        <strain evidence="1 2">P117</strain>
    </source>
</reference>
<dbReference type="InterPro" id="IPR010583">
    <property type="entry name" value="MipA"/>
</dbReference>
<accession>A0ABU2ZUG6</accession>
<gene>
    <name evidence="1" type="ORF">RM552_15615</name>
</gene>
<evidence type="ECO:0000313" key="2">
    <source>
        <dbReference type="Proteomes" id="UP001253545"/>
    </source>
</evidence>
<name>A0ABU2ZUG6_9ALTE</name>
<sequence>MLAQVFLGASATVEDEATDIVESPDRNLTGFESLGDAQPLWEFGAGGGAIDVAKYPASSERNFIALAAPYIVYRGDVFRLGGGGGARAVVVEDKNYEIDLSFGGAFSADSEDNTAREGMPELDFLFEVGPQFVYRMKDFEFDGGGNGRLNLRLQARAVFSTDFERIDERGYVFEPKLTYQQRGVWQENTGLNLSAGLVFATEELHDYFYQVDSEFATNTRSQFDAKGGFLGAELSASMSFPIRKNMRGFASVSAQIHHGAANEDSPLFEDNITYSIGLGFVWRLYESEAKASW</sequence>
<dbReference type="EMBL" id="JAVRHX010000006">
    <property type="protein sequence ID" value="MDT0596282.1"/>
    <property type="molecule type" value="Genomic_DNA"/>
</dbReference>
<comment type="caution">
    <text evidence="1">The sequence shown here is derived from an EMBL/GenBank/DDBJ whole genome shotgun (WGS) entry which is preliminary data.</text>
</comment>
<dbReference type="RefSeq" id="WP_311369808.1">
    <property type="nucleotide sequence ID" value="NZ_JAVRHX010000006.1"/>
</dbReference>
<protein>
    <submittedName>
        <fullName evidence="1">MipA/OmpV family protein</fullName>
    </submittedName>
</protein>
<dbReference type="Proteomes" id="UP001253545">
    <property type="component" value="Unassembled WGS sequence"/>
</dbReference>
<evidence type="ECO:0000313" key="1">
    <source>
        <dbReference type="EMBL" id="MDT0596282.1"/>
    </source>
</evidence>
<dbReference type="Pfam" id="PF06629">
    <property type="entry name" value="MipA"/>
    <property type="match status" value="1"/>
</dbReference>
<organism evidence="1 2">
    <name type="scientific">Glaciecola petra</name>
    <dbReference type="NCBI Taxonomy" id="3075602"/>
    <lineage>
        <taxon>Bacteria</taxon>
        <taxon>Pseudomonadati</taxon>
        <taxon>Pseudomonadota</taxon>
        <taxon>Gammaproteobacteria</taxon>
        <taxon>Alteromonadales</taxon>
        <taxon>Alteromonadaceae</taxon>
        <taxon>Glaciecola</taxon>
    </lineage>
</organism>
<proteinExistence type="predicted"/>
<keyword evidence="2" id="KW-1185">Reference proteome</keyword>